<organism evidence="1">
    <name type="scientific">Hokovirus HKV1</name>
    <dbReference type="NCBI Taxonomy" id="1977638"/>
    <lineage>
        <taxon>Viruses</taxon>
        <taxon>Varidnaviria</taxon>
        <taxon>Bamfordvirae</taxon>
        <taxon>Nucleocytoviricota</taxon>
        <taxon>Megaviricetes</taxon>
        <taxon>Imitervirales</taxon>
        <taxon>Mimiviridae</taxon>
        <taxon>Klosneuvirinae</taxon>
        <taxon>Hokovirus</taxon>
    </lineage>
</organism>
<sequence length="163" mass="19724">MKPKIACVINKYEPIYDTKYLLFYHFLKLKPFICDISEFKKSRFLNENLFIYGFNDYNFNYSIFPFAKNIICSDNSDRFYESIINKKILPFSKNIFIYDYCTFKILDESFYIHEHIKYDYTHIVNTTNELSYMKGDFENIINNFEAEEVKIGKQSETLGKYDY</sequence>
<dbReference type="EMBL" id="KY684103">
    <property type="protein sequence ID" value="ARF10469.1"/>
    <property type="molecule type" value="Genomic_DNA"/>
</dbReference>
<name>A0A1V0SFG8_9VIRU</name>
<proteinExistence type="predicted"/>
<accession>A0A1V0SFG8</accession>
<gene>
    <name evidence="1" type="ORF">Hokovirus_1_348</name>
</gene>
<evidence type="ECO:0000313" key="1">
    <source>
        <dbReference type="EMBL" id="ARF10469.1"/>
    </source>
</evidence>
<protein>
    <submittedName>
        <fullName evidence="1">Uncharacterized protein</fullName>
    </submittedName>
</protein>
<reference evidence="1" key="1">
    <citation type="journal article" date="2017" name="Science">
        <title>Giant viruses with an expanded complement of translation system components.</title>
        <authorList>
            <person name="Schulz F."/>
            <person name="Yutin N."/>
            <person name="Ivanova N.N."/>
            <person name="Ortega D.R."/>
            <person name="Lee T.K."/>
            <person name="Vierheilig J."/>
            <person name="Daims H."/>
            <person name="Horn M."/>
            <person name="Wagner M."/>
            <person name="Jensen G.J."/>
            <person name="Kyrpides N.C."/>
            <person name="Koonin E.V."/>
            <person name="Woyke T."/>
        </authorList>
    </citation>
    <scope>NUCLEOTIDE SEQUENCE</scope>
    <source>
        <strain evidence="1">HKV1</strain>
    </source>
</reference>